<reference evidence="4" key="1">
    <citation type="submission" date="2015-12" db="EMBL/GenBank/DDBJ databases">
        <title>First venom gland Transcriptomic analysis of Iranian yellow scorpion 'Odonthubuthus doriae'.</title>
        <authorList>
            <person name="Naderi Soorki M."/>
            <person name="Galehdari H."/>
            <person name="Jalali A."/>
            <person name="Baradaran M."/>
        </authorList>
    </citation>
    <scope>NUCLEOTIDE SEQUENCE</scope>
</reference>
<keyword evidence="4" id="KW-0813">Transport</keyword>
<keyword evidence="4" id="KW-0407">Ion channel</keyword>
<sequence>MKIFSAILKLLVLFSMLISTAYGTPIAVECKTDRDCRMCGPRSSCNGQYCQPCTR</sequence>
<dbReference type="AlphaFoldDB" id="A0A0U4G1V7"/>
<dbReference type="EMBL" id="KU365853">
    <property type="protein sequence ID" value="ALX72351.1"/>
    <property type="molecule type" value="mRNA"/>
</dbReference>
<dbReference type="SUPFAM" id="SSF57095">
    <property type="entry name" value="Scorpion toxin-like"/>
    <property type="match status" value="1"/>
</dbReference>
<evidence type="ECO:0000256" key="1">
    <source>
        <dbReference type="ARBA" id="ARBA00004613"/>
    </source>
</evidence>
<protein>
    <submittedName>
        <fullName evidence="4">Potassium channel toxin KTx10</fullName>
    </submittedName>
</protein>
<evidence type="ECO:0000256" key="2">
    <source>
        <dbReference type="ARBA" id="ARBA00022525"/>
    </source>
</evidence>
<organism evidence="4">
    <name type="scientific">Odontobuthus doriae</name>
    <name type="common">Yellow Iranian scorpion</name>
    <dbReference type="NCBI Taxonomy" id="342590"/>
    <lineage>
        <taxon>Eukaryota</taxon>
        <taxon>Metazoa</taxon>
        <taxon>Ecdysozoa</taxon>
        <taxon>Arthropoda</taxon>
        <taxon>Chelicerata</taxon>
        <taxon>Arachnida</taxon>
        <taxon>Scorpiones</taxon>
        <taxon>Buthida</taxon>
        <taxon>Buthoidea</taxon>
        <taxon>Buthidae</taxon>
        <taxon>Odontobuthus</taxon>
    </lineage>
</organism>
<evidence type="ECO:0000256" key="3">
    <source>
        <dbReference type="SAM" id="SignalP"/>
    </source>
</evidence>
<dbReference type="GO" id="GO:0005576">
    <property type="term" value="C:extracellular region"/>
    <property type="evidence" value="ECO:0007669"/>
    <property type="project" value="UniProtKB-SubCell"/>
</dbReference>
<dbReference type="InterPro" id="IPR036574">
    <property type="entry name" value="Scorpion_toxin-like_sf"/>
</dbReference>
<gene>
    <name evidence="4" type="primary">KTx10</name>
</gene>
<comment type="subcellular location">
    <subcellularLocation>
        <location evidence="1">Secreted</location>
    </subcellularLocation>
</comment>
<accession>A0A0U4G1V7</accession>
<proteinExistence type="evidence at transcript level"/>
<dbReference type="GO" id="GO:0034220">
    <property type="term" value="P:monoatomic ion transmembrane transport"/>
    <property type="evidence" value="ECO:0007669"/>
    <property type="project" value="UniProtKB-KW"/>
</dbReference>
<feature type="signal peptide" evidence="3">
    <location>
        <begin position="1"/>
        <end position="23"/>
    </location>
</feature>
<name>A0A0U4G1V7_ODODO</name>
<feature type="chain" id="PRO_5006849284" evidence="3">
    <location>
        <begin position="24"/>
        <end position="55"/>
    </location>
</feature>
<keyword evidence="2" id="KW-0964">Secreted</keyword>
<evidence type="ECO:0000313" key="4">
    <source>
        <dbReference type="EMBL" id="ALX72351.1"/>
    </source>
</evidence>
<keyword evidence="3" id="KW-0732">Signal</keyword>
<keyword evidence="4" id="KW-0406">Ion transport</keyword>